<dbReference type="NCBIfam" id="TIGR04183">
    <property type="entry name" value="Por_Secre_tail"/>
    <property type="match status" value="1"/>
</dbReference>
<feature type="signal peptide" evidence="1">
    <location>
        <begin position="1"/>
        <end position="22"/>
    </location>
</feature>
<proteinExistence type="predicted"/>
<accession>A0A8J3G909</accession>
<organism evidence="2 3">
    <name type="scientific">Persicitalea jodogahamensis</name>
    <dbReference type="NCBI Taxonomy" id="402147"/>
    <lineage>
        <taxon>Bacteria</taxon>
        <taxon>Pseudomonadati</taxon>
        <taxon>Bacteroidota</taxon>
        <taxon>Cytophagia</taxon>
        <taxon>Cytophagales</taxon>
        <taxon>Spirosomataceae</taxon>
        <taxon>Persicitalea</taxon>
    </lineage>
</organism>
<evidence type="ECO:0000313" key="3">
    <source>
        <dbReference type="Proteomes" id="UP000598271"/>
    </source>
</evidence>
<feature type="chain" id="PRO_5035169650" description="Secretion system C-terminal sorting domain-containing protein" evidence="1">
    <location>
        <begin position="23"/>
        <end position="125"/>
    </location>
</feature>
<dbReference type="EMBL" id="BMXF01000001">
    <property type="protein sequence ID" value="GHB59782.1"/>
    <property type="molecule type" value="Genomic_DNA"/>
</dbReference>
<keyword evidence="1" id="KW-0732">Signal</keyword>
<reference evidence="2 3" key="1">
    <citation type="journal article" date="2014" name="Int. J. Syst. Evol. Microbiol.">
        <title>Complete genome sequence of Corynebacterium casei LMG S-19264T (=DSM 44701T), isolated from a smear-ripened cheese.</title>
        <authorList>
            <consortium name="US DOE Joint Genome Institute (JGI-PGF)"/>
            <person name="Walter F."/>
            <person name="Albersmeier A."/>
            <person name="Kalinowski J."/>
            <person name="Ruckert C."/>
        </authorList>
    </citation>
    <scope>NUCLEOTIDE SEQUENCE [LARGE SCALE GENOMIC DNA]</scope>
    <source>
        <strain evidence="2 3">KCTC 12866</strain>
    </source>
</reference>
<keyword evidence="3" id="KW-1185">Reference proteome</keyword>
<evidence type="ECO:0008006" key="4">
    <source>
        <dbReference type="Google" id="ProtNLM"/>
    </source>
</evidence>
<sequence length="125" mass="13634">MYSMKKTILLMLGLVAGTASFAQNSNTQSFSSIEPLVHVVATNNQKVRLMVQPEASKGKIALLDERGHSLFSETVALNEGIIQQFDIAQLATGKYLLRVSTPTGTVTKTFIIQPVPHETFVVLES</sequence>
<dbReference type="AlphaFoldDB" id="A0A8J3G909"/>
<dbReference type="Proteomes" id="UP000598271">
    <property type="component" value="Unassembled WGS sequence"/>
</dbReference>
<comment type="caution">
    <text evidence="2">The sequence shown here is derived from an EMBL/GenBank/DDBJ whole genome shotgun (WGS) entry which is preliminary data.</text>
</comment>
<evidence type="ECO:0000256" key="1">
    <source>
        <dbReference type="SAM" id="SignalP"/>
    </source>
</evidence>
<name>A0A8J3G909_9BACT</name>
<evidence type="ECO:0000313" key="2">
    <source>
        <dbReference type="EMBL" id="GHB59782.1"/>
    </source>
</evidence>
<protein>
    <recommendedName>
        <fullName evidence="4">Secretion system C-terminal sorting domain-containing protein</fullName>
    </recommendedName>
</protein>
<dbReference type="InterPro" id="IPR026444">
    <property type="entry name" value="Secre_tail"/>
</dbReference>
<gene>
    <name evidence="2" type="ORF">GCM10007390_11860</name>
</gene>